<accession>A0ABV7D3Y5</accession>
<organism evidence="2 3">
    <name type="scientific">Kordiimonas pumila</name>
    <dbReference type="NCBI Taxonomy" id="2161677"/>
    <lineage>
        <taxon>Bacteria</taxon>
        <taxon>Pseudomonadati</taxon>
        <taxon>Pseudomonadota</taxon>
        <taxon>Alphaproteobacteria</taxon>
        <taxon>Kordiimonadales</taxon>
        <taxon>Kordiimonadaceae</taxon>
        <taxon>Kordiimonas</taxon>
    </lineage>
</organism>
<dbReference type="PANTHER" id="PTHR11365:SF23">
    <property type="entry name" value="HYPOTHETICAL 5-OXOPROLINASE (EUROFUNG)-RELATED"/>
    <property type="match status" value="1"/>
</dbReference>
<dbReference type="RefSeq" id="WP_194214237.1">
    <property type="nucleotide sequence ID" value="NZ_CP061205.1"/>
</dbReference>
<comment type="caution">
    <text evidence="2">The sequence shown here is derived from an EMBL/GenBank/DDBJ whole genome shotgun (WGS) entry which is preliminary data.</text>
</comment>
<dbReference type="PANTHER" id="PTHR11365">
    <property type="entry name" value="5-OXOPROLINASE RELATED"/>
    <property type="match status" value="1"/>
</dbReference>
<evidence type="ECO:0000313" key="3">
    <source>
        <dbReference type="Proteomes" id="UP001595444"/>
    </source>
</evidence>
<sequence>MSNPHTNPITTEIIRNAFNSIAEDMNAALIRSAYTPVIYEGKDCAVALLDETGEVLGQSLGLPLFLGNLSLCVQIVADMRGWDYFGEGDVIFLNDSYIAGTHLNDVTVIMPIFWKGKRVGFATSRAHWLDVGAKDAGQSADSHEIYQEGMRWAPTKVYKNGEPCQEILTFLKLNSRFGDALLGDLHAQIAAGKTGEMRFNTLLDRFTRETVLAARDDIFRQSAEMERQTISAIPDGTYTAEGALDNDGLSNEPIPVKMKVDVKGDKVTIDLTGSAKQARGAVNCGETQTISAARVAFKLLINPERPVDGGTFSSLKVIAPEKSIFNAQEPAACSWYFSSLGLLIDLFVKAMSPVMPKAAAAAHYGDSMVIILSGYNPEKNDELYVSIEASTGGWGAWSEGDGQDCLINNVNGSFKDYPIEVYEHRYPVRIMKYGIRSDSGGAGMYRGGNGSYREYHVTSDTSLSLWFERSHTTAWGLDGGMPGKAPEVTITHPDNTVVSVLKTNAMPLKAGTVILTQTGGGGGYGDASKRDAAHITRDLKNAYITEKEAHTRYNKALS</sequence>
<evidence type="ECO:0000259" key="1">
    <source>
        <dbReference type="Pfam" id="PF02538"/>
    </source>
</evidence>
<dbReference type="Pfam" id="PF02538">
    <property type="entry name" value="Hydantoinase_B"/>
    <property type="match status" value="1"/>
</dbReference>
<keyword evidence="3" id="KW-1185">Reference proteome</keyword>
<proteinExistence type="predicted"/>
<dbReference type="InterPro" id="IPR045079">
    <property type="entry name" value="Oxoprolinase-like"/>
</dbReference>
<protein>
    <submittedName>
        <fullName evidence="2">Hydantoinase B/oxoprolinase family protein</fullName>
    </submittedName>
</protein>
<dbReference type="EMBL" id="JBHRSL010000005">
    <property type="protein sequence ID" value="MFC3051888.1"/>
    <property type="molecule type" value="Genomic_DNA"/>
</dbReference>
<dbReference type="InterPro" id="IPR003692">
    <property type="entry name" value="Hydantoinase_B"/>
</dbReference>
<gene>
    <name evidence="2" type="ORF">ACFOKA_08225</name>
</gene>
<name>A0ABV7D3Y5_9PROT</name>
<dbReference type="Proteomes" id="UP001595444">
    <property type="component" value="Unassembled WGS sequence"/>
</dbReference>
<evidence type="ECO:0000313" key="2">
    <source>
        <dbReference type="EMBL" id="MFC3051888.1"/>
    </source>
</evidence>
<feature type="domain" description="Hydantoinase B/oxoprolinase" evidence="1">
    <location>
        <begin position="7"/>
        <end position="526"/>
    </location>
</feature>
<reference evidence="3" key="1">
    <citation type="journal article" date="2019" name="Int. J. Syst. Evol. Microbiol.">
        <title>The Global Catalogue of Microorganisms (GCM) 10K type strain sequencing project: providing services to taxonomists for standard genome sequencing and annotation.</title>
        <authorList>
            <consortium name="The Broad Institute Genomics Platform"/>
            <consortium name="The Broad Institute Genome Sequencing Center for Infectious Disease"/>
            <person name="Wu L."/>
            <person name="Ma J."/>
        </authorList>
    </citation>
    <scope>NUCLEOTIDE SEQUENCE [LARGE SCALE GENOMIC DNA]</scope>
    <source>
        <strain evidence="3">KCTC 62164</strain>
    </source>
</reference>